<organism evidence="3 4">
    <name type="scientific">Sulfitobacter dubius</name>
    <dbReference type="NCBI Taxonomy" id="218673"/>
    <lineage>
        <taxon>Bacteria</taxon>
        <taxon>Pseudomonadati</taxon>
        <taxon>Pseudomonadota</taxon>
        <taxon>Alphaproteobacteria</taxon>
        <taxon>Rhodobacterales</taxon>
        <taxon>Roseobacteraceae</taxon>
        <taxon>Sulfitobacter</taxon>
    </lineage>
</organism>
<feature type="transmembrane region" description="Helical" evidence="1">
    <location>
        <begin position="64"/>
        <end position="84"/>
    </location>
</feature>
<evidence type="ECO:0000259" key="2">
    <source>
        <dbReference type="Pfam" id="PF07670"/>
    </source>
</evidence>
<feature type="transmembrane region" description="Helical" evidence="1">
    <location>
        <begin position="198"/>
        <end position="216"/>
    </location>
</feature>
<evidence type="ECO:0000313" key="3">
    <source>
        <dbReference type="EMBL" id="UOA14762.1"/>
    </source>
</evidence>
<reference evidence="4" key="1">
    <citation type="journal article" date="2022" name="Microorganisms">
        <title>Beyond the ABCs#Discovery of Three New Plasmid Types in Rhodobacterales (RepQ, RepY, RepW).</title>
        <authorList>
            <person name="Freese H.M."/>
            <person name="Ringel V."/>
            <person name="Overmann J."/>
            <person name="Petersen J."/>
        </authorList>
    </citation>
    <scope>NUCLEOTIDE SEQUENCE [LARGE SCALE GENOMIC DNA]</scope>
    <source>
        <strain evidence="4">DSM 109990</strain>
    </source>
</reference>
<accession>A0ABY3ZJC4</accession>
<feature type="transmembrane region" description="Helical" evidence="1">
    <location>
        <begin position="129"/>
        <end position="149"/>
    </location>
</feature>
<protein>
    <recommendedName>
        <fullName evidence="2">Nucleoside transporter/FeoB GTPase Gate domain-containing protein</fullName>
    </recommendedName>
</protein>
<proteinExistence type="predicted"/>
<keyword evidence="1" id="KW-1133">Transmembrane helix</keyword>
<feature type="transmembrane region" description="Helical" evidence="1">
    <location>
        <begin position="222"/>
        <end position="241"/>
    </location>
</feature>
<keyword evidence="1" id="KW-0472">Membrane</keyword>
<feature type="transmembrane region" description="Helical" evidence="1">
    <location>
        <begin position="253"/>
        <end position="278"/>
    </location>
</feature>
<dbReference type="InterPro" id="IPR011642">
    <property type="entry name" value="Gate_dom"/>
</dbReference>
<feature type="domain" description="Nucleoside transporter/FeoB GTPase Gate" evidence="2">
    <location>
        <begin position="19"/>
        <end position="102"/>
    </location>
</feature>
<feature type="transmembrane region" description="Helical" evidence="1">
    <location>
        <begin position="169"/>
        <end position="191"/>
    </location>
</feature>
<keyword evidence="4" id="KW-1185">Reference proteome</keyword>
<gene>
    <name evidence="3" type="ORF">DSM109990_01571</name>
</gene>
<feature type="transmembrane region" description="Helical" evidence="1">
    <location>
        <begin position="284"/>
        <end position="305"/>
    </location>
</feature>
<evidence type="ECO:0000313" key="4">
    <source>
        <dbReference type="Proteomes" id="UP000831019"/>
    </source>
</evidence>
<dbReference type="Pfam" id="PF07670">
    <property type="entry name" value="Gate"/>
    <property type="match status" value="1"/>
</dbReference>
<sequence>MPILRAAYVKTLEALKIYWVLLRVMVPITLITELLSRMGVIEAIAPAFAPVMSLVGLPPELGLAWLSGMLVGIWGAVPLLFVLVPMDSLSVADVTVFSALLLFAHALPIEQKIIEQAGPRMLTTTALRIFGGLLYAFLLHNFLVVTGWLSDPVNPAWIPMNAAPDWTGFFIGLLEAMVAMFFILLALTWGLEILRVTGILKLVMKALAPLLQLAGIRGEAGHLTAVGLFLGISYGGGLLIREARSGVVSPRQIFISCVFMGFAHSVIEDTLIVVAIGADLGAVLGGRVVFAVVATAAIAGLLRVISDETFSKWAFRTQGSHSTVKQGAS</sequence>
<dbReference type="EMBL" id="CP085144">
    <property type="protein sequence ID" value="UOA14762.1"/>
    <property type="molecule type" value="Genomic_DNA"/>
</dbReference>
<dbReference type="RefSeq" id="WP_243263055.1">
    <property type="nucleotide sequence ID" value="NZ_CP085144.1"/>
</dbReference>
<evidence type="ECO:0000256" key="1">
    <source>
        <dbReference type="SAM" id="Phobius"/>
    </source>
</evidence>
<feature type="transmembrane region" description="Helical" evidence="1">
    <location>
        <begin position="12"/>
        <end position="32"/>
    </location>
</feature>
<keyword evidence="1" id="KW-0812">Transmembrane</keyword>
<name>A0ABY3ZJC4_9RHOB</name>
<dbReference type="Proteomes" id="UP000831019">
    <property type="component" value="Chromosome"/>
</dbReference>